<reference evidence="2 3" key="1">
    <citation type="submission" date="2020-06" db="EMBL/GenBank/DDBJ databases">
        <title>Transcriptomic and genomic resources for Thalictrum thalictroides and T. hernandezii: Facilitating candidate gene discovery in an emerging model plant lineage.</title>
        <authorList>
            <person name="Arias T."/>
            <person name="Riano-Pachon D.M."/>
            <person name="Di Stilio V.S."/>
        </authorList>
    </citation>
    <scope>NUCLEOTIDE SEQUENCE [LARGE SCALE GENOMIC DNA]</scope>
    <source>
        <strain evidence="3">cv. WT478/WT964</strain>
        <tissue evidence="2">Leaves</tissue>
    </source>
</reference>
<sequence length="92" mass="10263">MVGVVIWWASHFFIDRSRDVGIFMNNTIKLLLSIAIHVSYSFYIAYFAQNIKVNSKDASSDSDSDVKAVRKPVSKLNLHGAGNYPFPAVSKP</sequence>
<organism evidence="2 3">
    <name type="scientific">Thalictrum thalictroides</name>
    <name type="common">Rue-anemone</name>
    <name type="synonym">Anemone thalictroides</name>
    <dbReference type="NCBI Taxonomy" id="46969"/>
    <lineage>
        <taxon>Eukaryota</taxon>
        <taxon>Viridiplantae</taxon>
        <taxon>Streptophyta</taxon>
        <taxon>Embryophyta</taxon>
        <taxon>Tracheophyta</taxon>
        <taxon>Spermatophyta</taxon>
        <taxon>Magnoliopsida</taxon>
        <taxon>Ranunculales</taxon>
        <taxon>Ranunculaceae</taxon>
        <taxon>Thalictroideae</taxon>
        <taxon>Thalictrum</taxon>
    </lineage>
</organism>
<accession>A0A7J6V3G7</accession>
<evidence type="ECO:0000313" key="2">
    <source>
        <dbReference type="EMBL" id="KAF5179311.1"/>
    </source>
</evidence>
<evidence type="ECO:0000256" key="1">
    <source>
        <dbReference type="SAM" id="Phobius"/>
    </source>
</evidence>
<evidence type="ECO:0000313" key="3">
    <source>
        <dbReference type="Proteomes" id="UP000554482"/>
    </source>
</evidence>
<feature type="transmembrane region" description="Helical" evidence="1">
    <location>
        <begin position="30"/>
        <end position="48"/>
    </location>
</feature>
<dbReference type="EMBL" id="JABWDY010038955">
    <property type="protein sequence ID" value="KAF5179311.1"/>
    <property type="molecule type" value="Genomic_DNA"/>
</dbReference>
<keyword evidence="3" id="KW-1185">Reference proteome</keyword>
<keyword evidence="1" id="KW-1133">Transmembrane helix</keyword>
<proteinExistence type="predicted"/>
<keyword evidence="1" id="KW-0812">Transmembrane</keyword>
<keyword evidence="1" id="KW-0472">Membrane</keyword>
<dbReference type="Proteomes" id="UP000554482">
    <property type="component" value="Unassembled WGS sequence"/>
</dbReference>
<gene>
    <name evidence="2" type="ORF">FRX31_031103</name>
</gene>
<name>A0A7J6V3G7_THATH</name>
<comment type="caution">
    <text evidence="2">The sequence shown here is derived from an EMBL/GenBank/DDBJ whole genome shotgun (WGS) entry which is preliminary data.</text>
</comment>
<protein>
    <submittedName>
        <fullName evidence="2">Uncharacterized protein</fullName>
    </submittedName>
</protein>
<dbReference type="AlphaFoldDB" id="A0A7J6V3G7"/>